<evidence type="ECO:0000256" key="1">
    <source>
        <dbReference type="ARBA" id="ARBA00000971"/>
    </source>
</evidence>
<feature type="non-terminal residue" evidence="9">
    <location>
        <position position="144"/>
    </location>
</feature>
<comment type="catalytic activity">
    <reaction evidence="1">
        <text>[protein]-peptidylproline (omega=180) = [protein]-peptidylproline (omega=0)</text>
        <dbReference type="Rhea" id="RHEA:16237"/>
        <dbReference type="Rhea" id="RHEA-COMP:10747"/>
        <dbReference type="Rhea" id="RHEA-COMP:10748"/>
        <dbReference type="ChEBI" id="CHEBI:83833"/>
        <dbReference type="ChEBI" id="CHEBI:83834"/>
        <dbReference type="EC" id="5.2.1.8"/>
    </reaction>
</comment>
<dbReference type="AlphaFoldDB" id="T0ZRQ8"/>
<evidence type="ECO:0000256" key="7">
    <source>
        <dbReference type="ARBA" id="ARBA00023186"/>
    </source>
</evidence>
<dbReference type="EMBL" id="AUZY01008156">
    <property type="protein sequence ID" value="EQD47162.1"/>
    <property type="molecule type" value="Genomic_DNA"/>
</dbReference>
<evidence type="ECO:0000256" key="8">
    <source>
        <dbReference type="ARBA" id="ARBA00023235"/>
    </source>
</evidence>
<protein>
    <recommendedName>
        <fullName evidence="4">peptidylprolyl isomerase</fullName>
        <ecNumber evidence="4">5.2.1.8</ecNumber>
    </recommendedName>
</protein>
<evidence type="ECO:0000256" key="5">
    <source>
        <dbReference type="ARBA" id="ARBA00022490"/>
    </source>
</evidence>
<reference evidence="9" key="1">
    <citation type="submission" date="2013-08" db="EMBL/GenBank/DDBJ databases">
        <authorList>
            <person name="Mendez C."/>
            <person name="Richter M."/>
            <person name="Ferrer M."/>
            <person name="Sanchez J."/>
        </authorList>
    </citation>
    <scope>NUCLEOTIDE SEQUENCE</scope>
</reference>
<name>T0ZRQ8_9ZZZZ</name>
<dbReference type="InterPro" id="IPR048261">
    <property type="entry name" value="SlpA/SlyD-like_ins_sf"/>
</dbReference>
<evidence type="ECO:0000256" key="6">
    <source>
        <dbReference type="ARBA" id="ARBA00023110"/>
    </source>
</evidence>
<sequence>MSPHASESSTPVKSGELVQLEYELWAEGGGRTDLIDATSEEIVQKATGTLPSGRTFGPRPHLIGGEYFPVGIEKVLENAQIGEEFEREFAPADAFGERDPNLIELFSMSEVQRLPEMRREDAELDIGTVLTIRGRRGRVVTLTQ</sequence>
<dbReference type="PANTHER" id="PTHR47861:SF3">
    <property type="entry name" value="FKBP-TYPE PEPTIDYL-PROLYL CIS-TRANS ISOMERASE SLYD"/>
    <property type="match status" value="1"/>
</dbReference>
<keyword evidence="5" id="KW-0963">Cytoplasm</keyword>
<gene>
    <name evidence="9" type="ORF">B1B_12454</name>
</gene>
<evidence type="ECO:0000313" key="9">
    <source>
        <dbReference type="EMBL" id="EQD47162.1"/>
    </source>
</evidence>
<evidence type="ECO:0000256" key="2">
    <source>
        <dbReference type="ARBA" id="ARBA00004496"/>
    </source>
</evidence>
<dbReference type="SUPFAM" id="SSF54534">
    <property type="entry name" value="FKBP-like"/>
    <property type="match status" value="1"/>
</dbReference>
<dbReference type="GO" id="GO:0005737">
    <property type="term" value="C:cytoplasm"/>
    <property type="evidence" value="ECO:0007669"/>
    <property type="project" value="UniProtKB-SubCell"/>
</dbReference>
<comment type="caution">
    <text evidence="9">The sequence shown here is derived from an EMBL/GenBank/DDBJ whole genome shotgun (WGS) entry which is preliminary data.</text>
</comment>
<evidence type="ECO:0000256" key="4">
    <source>
        <dbReference type="ARBA" id="ARBA00013194"/>
    </source>
</evidence>
<keyword evidence="8 9" id="KW-0413">Isomerase</keyword>
<proteinExistence type="inferred from homology"/>
<comment type="subcellular location">
    <subcellularLocation>
        <location evidence="2">Cytoplasm</location>
    </subcellularLocation>
</comment>
<keyword evidence="7" id="KW-0143">Chaperone</keyword>
<evidence type="ECO:0000256" key="3">
    <source>
        <dbReference type="ARBA" id="ARBA00006577"/>
    </source>
</evidence>
<dbReference type="Gene3D" id="2.40.10.330">
    <property type="match status" value="1"/>
</dbReference>
<dbReference type="InterPro" id="IPR046357">
    <property type="entry name" value="PPIase_dom_sf"/>
</dbReference>
<comment type="similarity">
    <text evidence="3">Belongs to the FKBP-type PPIase family.</text>
</comment>
<dbReference type="GO" id="GO:0003755">
    <property type="term" value="F:peptidyl-prolyl cis-trans isomerase activity"/>
    <property type="evidence" value="ECO:0007669"/>
    <property type="project" value="UniProtKB-KW"/>
</dbReference>
<organism evidence="9">
    <name type="scientific">mine drainage metagenome</name>
    <dbReference type="NCBI Taxonomy" id="410659"/>
    <lineage>
        <taxon>unclassified sequences</taxon>
        <taxon>metagenomes</taxon>
        <taxon>ecological metagenomes</taxon>
    </lineage>
</organism>
<keyword evidence="6" id="KW-0697">Rotamase</keyword>
<dbReference type="PANTHER" id="PTHR47861">
    <property type="entry name" value="FKBP-TYPE PEPTIDYL-PROLYL CIS-TRANS ISOMERASE SLYD"/>
    <property type="match status" value="1"/>
</dbReference>
<dbReference type="EC" id="5.2.1.8" evidence="4"/>
<reference evidence="9" key="2">
    <citation type="journal article" date="2014" name="ISME J.">
        <title>Microbial stratification in low pH oxic and suboxic macroscopic growths along an acid mine drainage.</title>
        <authorList>
            <person name="Mendez-Garcia C."/>
            <person name="Mesa V."/>
            <person name="Sprenger R.R."/>
            <person name="Richter M."/>
            <person name="Diez M.S."/>
            <person name="Solano J."/>
            <person name="Bargiela R."/>
            <person name="Golyshina O.V."/>
            <person name="Manteca A."/>
            <person name="Ramos J.L."/>
            <person name="Gallego J.R."/>
            <person name="Llorente I."/>
            <person name="Martins Dos Santos V.A."/>
            <person name="Jensen O.N."/>
            <person name="Pelaez A.I."/>
            <person name="Sanchez J."/>
            <person name="Ferrer M."/>
        </authorList>
    </citation>
    <scope>NUCLEOTIDE SEQUENCE</scope>
</reference>
<accession>T0ZRQ8</accession>
<dbReference type="Gene3D" id="3.10.50.40">
    <property type="match status" value="1"/>
</dbReference>